<dbReference type="InterPro" id="IPR051395">
    <property type="entry name" value="Cytochrome_c_Peroxidase/MauG"/>
</dbReference>
<proteinExistence type="predicted"/>
<feature type="signal peptide" evidence="1">
    <location>
        <begin position="1"/>
        <end position="26"/>
    </location>
</feature>
<evidence type="ECO:0008006" key="4">
    <source>
        <dbReference type="Google" id="ProtNLM"/>
    </source>
</evidence>
<evidence type="ECO:0000256" key="1">
    <source>
        <dbReference type="SAM" id="SignalP"/>
    </source>
</evidence>
<name>R4YRL4_OLEAN</name>
<accession>R4YRL4</accession>
<evidence type="ECO:0000313" key="3">
    <source>
        <dbReference type="Proteomes" id="UP000032749"/>
    </source>
</evidence>
<dbReference type="STRING" id="698738.OLEAN_C36800"/>
<dbReference type="InterPro" id="IPR010538">
    <property type="entry name" value="DHOR"/>
</dbReference>
<dbReference type="InterPro" id="IPR036909">
    <property type="entry name" value="Cyt_c-like_dom_sf"/>
</dbReference>
<gene>
    <name evidence="2" type="ORF">OLEAN_C36800</name>
</gene>
<organism evidence="2 3">
    <name type="scientific">Oleispira antarctica RB-8</name>
    <dbReference type="NCBI Taxonomy" id="698738"/>
    <lineage>
        <taxon>Bacteria</taxon>
        <taxon>Pseudomonadati</taxon>
        <taxon>Pseudomonadota</taxon>
        <taxon>Gammaproteobacteria</taxon>
        <taxon>Oceanospirillales</taxon>
        <taxon>Oceanospirillaceae</taxon>
        <taxon>Oleispira</taxon>
    </lineage>
</organism>
<dbReference type="EMBL" id="FO203512">
    <property type="protein sequence ID" value="CCK77856.1"/>
    <property type="molecule type" value="Genomic_DNA"/>
</dbReference>
<keyword evidence="3" id="KW-1185">Reference proteome</keyword>
<dbReference type="Gene3D" id="1.10.760.10">
    <property type="entry name" value="Cytochrome c-like domain"/>
    <property type="match status" value="1"/>
</dbReference>
<dbReference type="PROSITE" id="PS51257">
    <property type="entry name" value="PROKAR_LIPOPROTEIN"/>
    <property type="match status" value="1"/>
</dbReference>
<dbReference type="PANTHER" id="PTHR30600">
    <property type="entry name" value="CYTOCHROME C PEROXIDASE-RELATED"/>
    <property type="match status" value="1"/>
</dbReference>
<dbReference type="SUPFAM" id="SSF46626">
    <property type="entry name" value="Cytochrome c"/>
    <property type="match status" value="1"/>
</dbReference>
<dbReference type="GO" id="GO:0020037">
    <property type="term" value="F:heme binding"/>
    <property type="evidence" value="ECO:0007669"/>
    <property type="project" value="InterPro"/>
</dbReference>
<dbReference type="GO" id="GO:0009055">
    <property type="term" value="F:electron transfer activity"/>
    <property type="evidence" value="ECO:0007669"/>
    <property type="project" value="InterPro"/>
</dbReference>
<dbReference type="Pfam" id="PF06537">
    <property type="entry name" value="DHOR"/>
    <property type="match status" value="1"/>
</dbReference>
<dbReference type="GO" id="GO:0004130">
    <property type="term" value="F:cytochrome-c peroxidase activity"/>
    <property type="evidence" value="ECO:0007669"/>
    <property type="project" value="TreeGrafter"/>
</dbReference>
<sequence length="447" mass="48610">MLKQYYLISILIILLSGCNLNDSSHAKNSDITKEPLTWLPNAGNATAEFNPDFPFLQFIPDLDLTGLTNASQGRELFIAEWTAAPGTRPLLDGLGPLTITSACSDCHLAVGRATSLNANGEVGVGLLFRLGNPFGHSDPFYGGQLQTAATSGNSEGQVSWAFDENDKPIFTLVTHQLALTEGINLGPRLSPQLVGIGLLDLVSDNDILSREDVQDLNSDGISGRAHWHTINGEKMLGRFGWKAMQPTLRHQSAGAMQQDMGLTTSLNPTEPCTELQTICNDQPNGGSPEVSDNSLAAINDFLTLLAVPERRISNQDEFDQGARIFANIGCSDCHQPTLTTANSDKYPLLSNQVIYPYTDLLLHDLGHDLNDNVKEGDAQPSEWRTPPLWSLGLIEKIKGSRFLHDGRATTIEEAITWHGGEALTANNNFKALPAVEKKKLLSFLRSI</sequence>
<dbReference type="PATRIC" id="fig|698738.3.peg.3828"/>
<keyword evidence="1" id="KW-0732">Signal</keyword>
<reference evidence="2 3" key="1">
    <citation type="journal article" date="2013" name="Nat. Commun.">
        <title>Genome sequence and functional genomic analysis of the oil-degrading bacterium Oleispira antarctica.</title>
        <authorList>
            <person name="Kube M."/>
            <person name="Chernikova T.N."/>
            <person name="Al-Ramahi Y."/>
            <person name="Beloqui A."/>
            <person name="Lopez-Cortez N."/>
            <person name="Guazzaroni M.E."/>
            <person name="Heipieper H.J."/>
            <person name="Klages S."/>
            <person name="Kotsyurbenko O.R."/>
            <person name="Langer I."/>
            <person name="Nechitaylo T.Y."/>
            <person name="Lunsdorf H."/>
            <person name="Fernandez M."/>
            <person name="Juarez S."/>
            <person name="Ciordia S."/>
            <person name="Singer A."/>
            <person name="Kagan O."/>
            <person name="Egorova O."/>
            <person name="Petit P.A."/>
            <person name="Stogios P."/>
            <person name="Kim Y."/>
            <person name="Tchigvintsev A."/>
            <person name="Flick R."/>
            <person name="Denaro R."/>
            <person name="Genovese M."/>
            <person name="Albar J.P."/>
            <person name="Reva O.N."/>
            <person name="Martinez-Gomariz M."/>
            <person name="Tran H."/>
            <person name="Ferrer M."/>
            <person name="Savchenko A."/>
            <person name="Yakunin A.F."/>
            <person name="Yakimov M.M."/>
            <person name="Golyshina O.V."/>
            <person name="Reinhardt R."/>
            <person name="Golyshin P.N."/>
        </authorList>
    </citation>
    <scope>NUCLEOTIDE SEQUENCE [LARGE SCALE GENOMIC DNA]</scope>
</reference>
<protein>
    <recommendedName>
        <fullName evidence="4">Thiol oxidoreductase</fullName>
    </recommendedName>
</protein>
<dbReference type="PANTHER" id="PTHR30600:SF4">
    <property type="entry name" value="CYTOCHROME C DOMAIN-CONTAINING PROTEIN"/>
    <property type="match status" value="1"/>
</dbReference>
<dbReference type="OrthoDB" id="9805202at2"/>
<dbReference type="AlphaFoldDB" id="R4YRL4"/>
<dbReference type="HOGENOM" id="CLU_033900_1_0_6"/>
<dbReference type="Proteomes" id="UP000032749">
    <property type="component" value="Chromosome"/>
</dbReference>
<feature type="chain" id="PRO_5004383901" description="Thiol oxidoreductase" evidence="1">
    <location>
        <begin position="27"/>
        <end position="447"/>
    </location>
</feature>
<dbReference type="KEGG" id="oai:OLEAN_C36800"/>
<evidence type="ECO:0000313" key="2">
    <source>
        <dbReference type="EMBL" id="CCK77856.1"/>
    </source>
</evidence>